<name>A0ABN7T9D3_OIKDI</name>
<dbReference type="InterPro" id="IPR000073">
    <property type="entry name" value="AB_hydrolase_1"/>
</dbReference>
<dbReference type="PROSITE" id="PS50137">
    <property type="entry name" value="DS_RBD"/>
    <property type="match status" value="1"/>
</dbReference>
<protein>
    <submittedName>
        <fullName evidence="4">Oidioi.mRNA.OKI2018_I69.chr2.g8301.t1.cds</fullName>
    </submittedName>
</protein>
<sequence>MHKAENVAENFFADPMKSFGVDSLDYKITSCSGNTIGLWAVKKETSIGSVLFCHGSGGNRASPPHRLAVLKNFTALNFNIVSFDYSGFGDSSGAPNCINVVEDTISAYKFMTSHFKGPYLMYGHSLGTAIAIEATVRLQSDENPVDGLICDSCLPSMRREMLEYPTVQLSHNMYNNGRFMSRPNFRRPMKKKKGNALAHLEKFTAVQQLAIFCPDLKINIEQHPTEAQYFKASCFMRGRQVEAFHKGKKNARQALCSKIIKQFKLLDDCRGDGASESMSIGVHLEEELPSCVSSAKSEPTSFKSEISSEQLQSMEVIMQQEPEVKNEQAGPLAKAHGYTGSYNSSSLLNDLDKMPAQPMETSSQPSSSNLMPPPVIHREEYRLPPARNDNTNKTPISILHERMRKDVDFQFAEAVRDINTGLFMVRVVFTDGIMFDGFGRNKKLAKHHAAALALESRFNMPQFSLPEGAGLGKADQKKADIGLLKEIDVMIGKAKKESFPSPSKDPLYIDPAKIISRVNELHPGIGALVVTTQDDGKQPLFHCSVTVNGTEFMGHGRAKKQAKFDMCSKIMRDLHGYNLKAPRAGQEIFCSEDIQTRGRIADKMQDAIVMKFNELCAKGVDQDAHKMKVLAGICMTREPVTDESEEIPTVIALGTGTKTMTGEHVSTVGTAVIDCHGEIISRRNLKRFFYSELQKIANGEGLASIFERKNGQGKFALRDGIKFHLYINTTTCGDARVFNPNSNDDFEDFNSSRMSRGILRSKIENGEGTVPINKEESVLTWDGIIGNARLKSMSCSDKVMRWNVLGLQGALLNQLIEPIYLSSISLGGLYHRQHFPRAMFERIENIGTDYASSFRLNKPMMSPCGTEEPRRAKNTPPFSINWCIIDEKLEKIDTVTGKQMTREPSRLCKRELFQLYLRTIEQLGPVVDKSYAQKIQEIKTKSYLDAKNLSTEYQTVKNSLYEKMKVANVGYWVKKPEEFESFSI</sequence>
<gene>
    <name evidence="4" type="ORF">OKIOD_LOCUS17066</name>
</gene>
<organism evidence="4 5">
    <name type="scientific">Oikopleura dioica</name>
    <name type="common">Tunicate</name>
    <dbReference type="NCBI Taxonomy" id="34765"/>
    <lineage>
        <taxon>Eukaryota</taxon>
        <taxon>Metazoa</taxon>
        <taxon>Chordata</taxon>
        <taxon>Tunicata</taxon>
        <taxon>Appendicularia</taxon>
        <taxon>Copelata</taxon>
        <taxon>Oikopleuridae</taxon>
        <taxon>Oikopleura</taxon>
    </lineage>
</organism>
<dbReference type="Pfam" id="PF00561">
    <property type="entry name" value="Abhydrolase_1"/>
    <property type="match status" value="1"/>
</dbReference>
<dbReference type="InterPro" id="IPR002466">
    <property type="entry name" value="A_deamin"/>
</dbReference>
<accession>A0ABN7T9D3</accession>
<dbReference type="EMBL" id="OU015567">
    <property type="protein sequence ID" value="CAG5114239.1"/>
    <property type="molecule type" value="Genomic_DNA"/>
</dbReference>
<keyword evidence="5" id="KW-1185">Reference proteome</keyword>
<dbReference type="SUPFAM" id="SSF54768">
    <property type="entry name" value="dsRNA-binding domain-like"/>
    <property type="match status" value="2"/>
</dbReference>
<reference evidence="4 5" key="1">
    <citation type="submission" date="2021-04" db="EMBL/GenBank/DDBJ databases">
        <authorList>
            <person name="Bliznina A."/>
        </authorList>
    </citation>
    <scope>NUCLEOTIDE SEQUENCE [LARGE SCALE GENOMIC DNA]</scope>
</reference>
<feature type="domain" description="DRBM" evidence="2">
    <location>
        <begin position="391"/>
        <end position="459"/>
    </location>
</feature>
<dbReference type="SUPFAM" id="SSF53474">
    <property type="entry name" value="alpha/beta-Hydrolases"/>
    <property type="match status" value="1"/>
</dbReference>
<evidence type="ECO:0000259" key="3">
    <source>
        <dbReference type="PROSITE" id="PS50141"/>
    </source>
</evidence>
<evidence type="ECO:0000313" key="5">
    <source>
        <dbReference type="Proteomes" id="UP001158576"/>
    </source>
</evidence>
<dbReference type="InterPro" id="IPR029058">
    <property type="entry name" value="AB_hydrolase_fold"/>
</dbReference>
<dbReference type="PANTHER" id="PTHR10910">
    <property type="entry name" value="EUKARYOTE SPECIFIC DSRNA BINDING PROTEIN"/>
    <property type="match status" value="1"/>
</dbReference>
<feature type="domain" description="A to I editase" evidence="3">
    <location>
        <begin position="652"/>
        <end position="982"/>
    </location>
</feature>
<dbReference type="Gene3D" id="3.30.160.20">
    <property type="match status" value="2"/>
</dbReference>
<dbReference type="SMART" id="SM00552">
    <property type="entry name" value="ADEAMc"/>
    <property type="match status" value="1"/>
</dbReference>
<proteinExistence type="predicted"/>
<dbReference type="PANTHER" id="PTHR10910:SF62">
    <property type="entry name" value="AT07585P-RELATED"/>
    <property type="match status" value="1"/>
</dbReference>
<evidence type="ECO:0000259" key="2">
    <source>
        <dbReference type="PROSITE" id="PS50137"/>
    </source>
</evidence>
<dbReference type="Proteomes" id="UP001158576">
    <property type="component" value="Chromosome 2"/>
</dbReference>
<dbReference type="Pfam" id="PF02137">
    <property type="entry name" value="A_deamin"/>
    <property type="match status" value="1"/>
</dbReference>
<dbReference type="Gene3D" id="3.40.50.1820">
    <property type="entry name" value="alpha/beta hydrolase"/>
    <property type="match status" value="1"/>
</dbReference>
<dbReference type="Pfam" id="PF00035">
    <property type="entry name" value="dsrm"/>
    <property type="match status" value="1"/>
</dbReference>
<keyword evidence="1" id="KW-0694">RNA-binding</keyword>
<evidence type="ECO:0000256" key="1">
    <source>
        <dbReference type="PROSITE-ProRule" id="PRU00266"/>
    </source>
</evidence>
<dbReference type="PROSITE" id="PS50141">
    <property type="entry name" value="A_DEAMIN_EDITASE"/>
    <property type="match status" value="1"/>
</dbReference>
<evidence type="ECO:0000313" key="4">
    <source>
        <dbReference type="EMBL" id="CAG5114239.1"/>
    </source>
</evidence>
<dbReference type="SMART" id="SM00358">
    <property type="entry name" value="DSRM"/>
    <property type="match status" value="2"/>
</dbReference>
<dbReference type="InterPro" id="IPR014720">
    <property type="entry name" value="dsRBD_dom"/>
</dbReference>